<feature type="chain" id="PRO_5003395384" evidence="2">
    <location>
        <begin position="24"/>
        <end position="187"/>
    </location>
</feature>
<dbReference type="AlphaFoldDB" id="F9WVE7"/>
<dbReference type="EMBL" id="CAEX01007917">
    <property type="protein sequence ID" value="CCD21555.1"/>
    <property type="molecule type" value="Genomic_DNA"/>
</dbReference>
<keyword evidence="2" id="KW-0732">Signal</keyword>
<keyword evidence="1" id="KW-0175">Coiled coil</keyword>
<keyword evidence="4" id="KW-1185">Reference proteome</keyword>
<sequence>MTGVWRAACLLALVGAIAWRVRAGRDEKFLTKQGLEQVCMLVQKLTQGGESASQLAREACESTESARATVGEVKALATALQAQGVRETKVTTAVKEAEEALEELVALREQVVEKAGNLTTEMGHAAGQLTTVVELFSSYRYGQRIASNAYCVTKNSDGRTPEPANFNNDAGATAVTKFVDFIACTGQ</sequence>
<gene>
    <name evidence="3" type="ORF">TvY486_0044720</name>
</gene>
<evidence type="ECO:0000256" key="1">
    <source>
        <dbReference type="SAM" id="Coils"/>
    </source>
</evidence>
<accession>F9WVE7</accession>
<evidence type="ECO:0000256" key="2">
    <source>
        <dbReference type="SAM" id="SignalP"/>
    </source>
</evidence>
<protein>
    <submittedName>
        <fullName evidence="3">Uncharacterized protein</fullName>
    </submittedName>
</protein>
<organism evidence="3 4">
    <name type="scientific">Trypanosoma vivax (strain Y486)</name>
    <dbReference type="NCBI Taxonomy" id="1055687"/>
    <lineage>
        <taxon>Eukaryota</taxon>
        <taxon>Discoba</taxon>
        <taxon>Euglenozoa</taxon>
        <taxon>Kinetoplastea</taxon>
        <taxon>Metakinetoplastina</taxon>
        <taxon>Trypanosomatida</taxon>
        <taxon>Trypanosomatidae</taxon>
        <taxon>Trypanosoma</taxon>
        <taxon>Duttonella</taxon>
    </lineage>
</organism>
<dbReference type="Proteomes" id="UP000009027">
    <property type="component" value="Unassembled WGS sequence"/>
</dbReference>
<evidence type="ECO:0000313" key="4">
    <source>
        <dbReference type="Proteomes" id="UP000009027"/>
    </source>
</evidence>
<evidence type="ECO:0000313" key="3">
    <source>
        <dbReference type="EMBL" id="CCD21555.1"/>
    </source>
</evidence>
<feature type="signal peptide" evidence="2">
    <location>
        <begin position="1"/>
        <end position="23"/>
    </location>
</feature>
<proteinExistence type="predicted"/>
<name>F9WVE7_TRYVY</name>
<feature type="coiled-coil region" evidence="1">
    <location>
        <begin position="90"/>
        <end position="117"/>
    </location>
</feature>
<reference evidence="3 4" key="1">
    <citation type="journal article" date="2012" name="Proc. Natl. Acad. Sci. U.S.A.">
        <title>Antigenic diversity is generated by distinct evolutionary mechanisms in African trypanosome species.</title>
        <authorList>
            <person name="Jackson A.P."/>
            <person name="Berry A."/>
            <person name="Aslett M."/>
            <person name="Allison H.C."/>
            <person name="Burton P."/>
            <person name="Vavrova-Anderson J."/>
            <person name="Brown R."/>
            <person name="Browne H."/>
            <person name="Corton N."/>
            <person name="Hauser H."/>
            <person name="Gamble J."/>
            <person name="Gilderthorp R."/>
            <person name="Marcello L."/>
            <person name="McQuillan J."/>
            <person name="Otto T.D."/>
            <person name="Quail M.A."/>
            <person name="Sanders M.J."/>
            <person name="van Tonder A."/>
            <person name="Ginger M.L."/>
            <person name="Field M.C."/>
            <person name="Barry J.D."/>
            <person name="Hertz-Fowler C."/>
            <person name="Berriman M."/>
        </authorList>
    </citation>
    <scope>NUCLEOTIDE SEQUENCE</scope>
    <source>
        <strain evidence="3 4">Y486</strain>
    </source>
</reference>
<dbReference type="VEuPathDB" id="TriTrypDB:TvY486_0044720"/>